<dbReference type="RefSeq" id="WP_211948342.1">
    <property type="nucleotide sequence ID" value="NZ_CAJPUY010000011.1"/>
</dbReference>
<dbReference type="PANTHER" id="PTHR34075:SF5">
    <property type="entry name" value="BLR3430 PROTEIN"/>
    <property type="match status" value="1"/>
</dbReference>
<keyword evidence="4" id="KW-1185">Reference proteome</keyword>
<reference evidence="3" key="1">
    <citation type="submission" date="2021-03" db="EMBL/GenBank/DDBJ databases">
        <authorList>
            <person name="Peeters C."/>
        </authorList>
    </citation>
    <scope>NUCLEOTIDE SEQUENCE</scope>
    <source>
        <strain evidence="3">LMG 31506</strain>
    </source>
</reference>
<feature type="domain" description="ChsH2 rubredoxin-like zinc ribbon" evidence="2">
    <location>
        <begin position="29"/>
        <end position="54"/>
    </location>
</feature>
<accession>A0A916IVE7</accession>
<dbReference type="EMBL" id="CAJPUY010000011">
    <property type="protein sequence ID" value="CAG2146460.1"/>
    <property type="molecule type" value="Genomic_DNA"/>
</dbReference>
<dbReference type="InterPro" id="IPR052513">
    <property type="entry name" value="Thioester_dehydratase-like"/>
</dbReference>
<dbReference type="InterPro" id="IPR022002">
    <property type="entry name" value="ChsH2_Znr"/>
</dbReference>
<evidence type="ECO:0000259" key="1">
    <source>
        <dbReference type="Pfam" id="PF01796"/>
    </source>
</evidence>
<dbReference type="InterPro" id="IPR012340">
    <property type="entry name" value="NA-bd_OB-fold"/>
</dbReference>
<dbReference type="InterPro" id="IPR002878">
    <property type="entry name" value="ChsH2_C"/>
</dbReference>
<evidence type="ECO:0000313" key="3">
    <source>
        <dbReference type="EMBL" id="CAG2146460.1"/>
    </source>
</evidence>
<dbReference type="Pfam" id="PF12172">
    <property type="entry name" value="zf-ChsH2"/>
    <property type="match status" value="1"/>
</dbReference>
<protein>
    <recommendedName>
        <fullName evidence="5">DUF35 domain-containing protein</fullName>
    </recommendedName>
</protein>
<dbReference type="SUPFAM" id="SSF50249">
    <property type="entry name" value="Nucleic acid-binding proteins"/>
    <property type="match status" value="1"/>
</dbReference>
<organism evidence="3 4">
    <name type="scientific">Cupriavidus yeoncheonensis</name>
    <dbReference type="NCBI Taxonomy" id="1462994"/>
    <lineage>
        <taxon>Bacteria</taxon>
        <taxon>Pseudomonadati</taxon>
        <taxon>Pseudomonadota</taxon>
        <taxon>Betaproteobacteria</taxon>
        <taxon>Burkholderiales</taxon>
        <taxon>Burkholderiaceae</taxon>
        <taxon>Cupriavidus</taxon>
    </lineage>
</organism>
<comment type="caution">
    <text evidence="3">The sequence shown here is derived from an EMBL/GenBank/DDBJ whole genome shotgun (WGS) entry which is preliminary data.</text>
</comment>
<name>A0A916IVE7_9BURK</name>
<dbReference type="AlphaFoldDB" id="A0A916IVE7"/>
<dbReference type="PANTHER" id="PTHR34075">
    <property type="entry name" value="BLR3430 PROTEIN"/>
    <property type="match status" value="1"/>
</dbReference>
<dbReference type="Proteomes" id="UP000672934">
    <property type="component" value="Unassembled WGS sequence"/>
</dbReference>
<proteinExistence type="predicted"/>
<gene>
    <name evidence="3" type="ORF">LMG31506_03415</name>
</gene>
<evidence type="ECO:0000313" key="4">
    <source>
        <dbReference type="Proteomes" id="UP000672934"/>
    </source>
</evidence>
<sequence>MATATPDLLNDTFDVRRAIKPSRFTQPFWAATREKKLVIQYCRATGKYQHYPRPTSIFTGRKTDIEWREVSGRGEIFSWTVVRRGAAAFRGHEPYVVASVTLDVGVNVIANLVNCALDEVCIGMKVVPYWLPIDDGMHLLMFQPER</sequence>
<feature type="domain" description="ChsH2 C-terminal OB-fold" evidence="1">
    <location>
        <begin position="67"/>
        <end position="130"/>
    </location>
</feature>
<evidence type="ECO:0008006" key="5">
    <source>
        <dbReference type="Google" id="ProtNLM"/>
    </source>
</evidence>
<dbReference type="Pfam" id="PF01796">
    <property type="entry name" value="OB_ChsH2_C"/>
    <property type="match status" value="1"/>
</dbReference>
<evidence type="ECO:0000259" key="2">
    <source>
        <dbReference type="Pfam" id="PF12172"/>
    </source>
</evidence>